<keyword evidence="1" id="KW-0732">Signal</keyword>
<evidence type="ECO:0008006" key="4">
    <source>
        <dbReference type="Google" id="ProtNLM"/>
    </source>
</evidence>
<feature type="chain" id="PRO_5022856841" description="Secreted protein" evidence="1">
    <location>
        <begin position="27"/>
        <end position="73"/>
    </location>
</feature>
<comment type="caution">
    <text evidence="2">The sequence shown here is derived from an EMBL/GenBank/DDBJ whole genome shotgun (WGS) entry which is preliminary data.</text>
</comment>
<proteinExistence type="predicted"/>
<evidence type="ECO:0000256" key="1">
    <source>
        <dbReference type="SAM" id="SignalP"/>
    </source>
</evidence>
<keyword evidence="3" id="KW-1185">Reference proteome</keyword>
<name>A0A5B7J2K0_PORTR</name>
<dbReference type="EMBL" id="VSRR010077013">
    <property type="protein sequence ID" value="MPC88206.1"/>
    <property type="molecule type" value="Genomic_DNA"/>
</dbReference>
<dbReference type="AlphaFoldDB" id="A0A5B7J2K0"/>
<organism evidence="2 3">
    <name type="scientific">Portunus trituberculatus</name>
    <name type="common">Swimming crab</name>
    <name type="synonym">Neptunus trituberculatus</name>
    <dbReference type="NCBI Taxonomy" id="210409"/>
    <lineage>
        <taxon>Eukaryota</taxon>
        <taxon>Metazoa</taxon>
        <taxon>Ecdysozoa</taxon>
        <taxon>Arthropoda</taxon>
        <taxon>Crustacea</taxon>
        <taxon>Multicrustacea</taxon>
        <taxon>Malacostraca</taxon>
        <taxon>Eumalacostraca</taxon>
        <taxon>Eucarida</taxon>
        <taxon>Decapoda</taxon>
        <taxon>Pleocyemata</taxon>
        <taxon>Brachyura</taxon>
        <taxon>Eubrachyura</taxon>
        <taxon>Portunoidea</taxon>
        <taxon>Portunidae</taxon>
        <taxon>Portuninae</taxon>
        <taxon>Portunus</taxon>
    </lineage>
</organism>
<dbReference type="Proteomes" id="UP000324222">
    <property type="component" value="Unassembled WGS sequence"/>
</dbReference>
<evidence type="ECO:0000313" key="2">
    <source>
        <dbReference type="EMBL" id="MPC88206.1"/>
    </source>
</evidence>
<sequence length="73" mass="7970">MAPGRERLVPQAGRLFVFLWINVSHAALPPRDALVQQAVHTARGITELNCSLRSVRRGSSPPLIRRGGLVGFV</sequence>
<accession>A0A5B7J2K0</accession>
<protein>
    <recommendedName>
        <fullName evidence="4">Secreted protein</fullName>
    </recommendedName>
</protein>
<evidence type="ECO:0000313" key="3">
    <source>
        <dbReference type="Proteomes" id="UP000324222"/>
    </source>
</evidence>
<feature type="signal peptide" evidence="1">
    <location>
        <begin position="1"/>
        <end position="26"/>
    </location>
</feature>
<reference evidence="2 3" key="1">
    <citation type="submission" date="2019-05" db="EMBL/GenBank/DDBJ databases">
        <title>Another draft genome of Portunus trituberculatus and its Hox gene families provides insights of decapod evolution.</title>
        <authorList>
            <person name="Jeong J.-H."/>
            <person name="Song I."/>
            <person name="Kim S."/>
            <person name="Choi T."/>
            <person name="Kim D."/>
            <person name="Ryu S."/>
            <person name="Kim W."/>
        </authorList>
    </citation>
    <scope>NUCLEOTIDE SEQUENCE [LARGE SCALE GENOMIC DNA]</scope>
    <source>
        <tissue evidence="2">Muscle</tissue>
    </source>
</reference>
<gene>
    <name evidence="2" type="ORF">E2C01_083104</name>
</gene>